<dbReference type="Proteomes" id="UP000283601">
    <property type="component" value="Unassembled WGS sequence"/>
</dbReference>
<name>A0A414IEV3_BACUN</name>
<evidence type="ECO:0000256" key="1">
    <source>
        <dbReference type="SAM" id="Phobius"/>
    </source>
</evidence>
<keyword evidence="1" id="KW-0812">Transmembrane</keyword>
<feature type="transmembrane region" description="Helical" evidence="1">
    <location>
        <begin position="93"/>
        <end position="116"/>
    </location>
</feature>
<gene>
    <name evidence="2" type="ORF">DW758_17320</name>
</gene>
<protein>
    <submittedName>
        <fullName evidence="2">Uncharacterized protein</fullName>
    </submittedName>
</protein>
<evidence type="ECO:0000313" key="3">
    <source>
        <dbReference type="Proteomes" id="UP000283601"/>
    </source>
</evidence>
<reference evidence="2 3" key="1">
    <citation type="submission" date="2018-08" db="EMBL/GenBank/DDBJ databases">
        <title>A genome reference for cultivated species of the human gut microbiota.</title>
        <authorList>
            <person name="Zou Y."/>
            <person name="Xue W."/>
            <person name="Luo G."/>
        </authorList>
    </citation>
    <scope>NUCLEOTIDE SEQUENCE [LARGE SCALE GENOMIC DNA]</scope>
    <source>
        <strain evidence="2 3">AM29-12AC</strain>
    </source>
</reference>
<feature type="transmembrane region" description="Helical" evidence="1">
    <location>
        <begin position="7"/>
        <end position="25"/>
    </location>
</feature>
<dbReference type="EMBL" id="QSJZ01000019">
    <property type="protein sequence ID" value="RHE19930.1"/>
    <property type="molecule type" value="Genomic_DNA"/>
</dbReference>
<comment type="caution">
    <text evidence="2">The sequence shown here is derived from an EMBL/GenBank/DDBJ whole genome shotgun (WGS) entry which is preliminary data.</text>
</comment>
<evidence type="ECO:0000313" key="2">
    <source>
        <dbReference type="EMBL" id="RHE19930.1"/>
    </source>
</evidence>
<keyword evidence="1" id="KW-1133">Transmembrane helix</keyword>
<feature type="transmembrane region" description="Helical" evidence="1">
    <location>
        <begin position="31"/>
        <end position="49"/>
    </location>
</feature>
<keyword evidence="1" id="KW-0472">Membrane</keyword>
<proteinExistence type="predicted"/>
<accession>A0A414IEV3</accession>
<organism evidence="2 3">
    <name type="scientific">Bacteroides uniformis</name>
    <dbReference type="NCBI Taxonomy" id="820"/>
    <lineage>
        <taxon>Bacteria</taxon>
        <taxon>Pseudomonadati</taxon>
        <taxon>Bacteroidota</taxon>
        <taxon>Bacteroidia</taxon>
        <taxon>Bacteroidales</taxon>
        <taxon>Bacteroidaceae</taxon>
        <taxon>Bacteroides</taxon>
    </lineage>
</organism>
<dbReference type="AlphaFoldDB" id="A0A414IEV3"/>
<sequence>MKNSILYNDLSNMFVVILISLNLLYPYTFTGVWYRTFLLLGAIASFYTYQKLKQAKNDSWIFRSLSRLNYMFLLVMFLCFFIVFLNKDILYNVYIFPFYLILIGMYLGFIITRIFILKLS</sequence>
<feature type="transmembrane region" description="Helical" evidence="1">
    <location>
        <begin position="70"/>
        <end position="87"/>
    </location>
</feature>